<dbReference type="EMBL" id="JACIDM010000002">
    <property type="protein sequence ID" value="MBB4082689.1"/>
    <property type="molecule type" value="Genomic_DNA"/>
</dbReference>
<evidence type="ECO:0000313" key="2">
    <source>
        <dbReference type="EMBL" id="MBB4082689.1"/>
    </source>
</evidence>
<proteinExistence type="predicted"/>
<dbReference type="Gene3D" id="2.60.260.20">
    <property type="entry name" value="Urease metallochaperone UreE, N-terminal domain"/>
    <property type="match status" value="1"/>
</dbReference>
<dbReference type="GO" id="GO:0003677">
    <property type="term" value="F:DNA binding"/>
    <property type="evidence" value="ECO:0007669"/>
    <property type="project" value="UniProtKB-KW"/>
</dbReference>
<feature type="domain" description="Chaperone DnaJ C-terminal" evidence="1">
    <location>
        <begin position="93"/>
        <end position="214"/>
    </location>
</feature>
<keyword evidence="3" id="KW-1185">Reference proteome</keyword>
<dbReference type="InterPro" id="IPR002939">
    <property type="entry name" value="DnaJ_C"/>
</dbReference>
<name>A0A7W6JCN5_9CAUL</name>
<dbReference type="Proteomes" id="UP000529946">
    <property type="component" value="Unassembled WGS sequence"/>
</dbReference>
<gene>
    <name evidence="2" type="ORF">GGR12_001555</name>
</gene>
<keyword evidence="2" id="KW-0238">DNA-binding</keyword>
<protein>
    <submittedName>
        <fullName evidence="2">Curved DNA-binding protein</fullName>
    </submittedName>
</protein>
<accession>A0A7W6JCN5</accession>
<dbReference type="AlphaFoldDB" id="A0A7W6JCN5"/>
<dbReference type="Pfam" id="PF01556">
    <property type="entry name" value="DnaJ_C"/>
    <property type="match status" value="1"/>
</dbReference>
<evidence type="ECO:0000313" key="3">
    <source>
        <dbReference type="Proteomes" id="UP000529946"/>
    </source>
</evidence>
<evidence type="ECO:0000259" key="1">
    <source>
        <dbReference type="Pfam" id="PF01556"/>
    </source>
</evidence>
<comment type="caution">
    <text evidence="2">The sequence shown here is derived from an EMBL/GenBank/DDBJ whole genome shotgun (WGS) entry which is preliminary data.</text>
</comment>
<sequence>MRPRPISEVASIREAHALLGLTGPAEGEALTAAFRAAIKAARPDQAGGDEVRFRKTIAAWRLLQQQAPAPLALTPPTSPPPAMPVVCITPRDALKGGKALVGVNGKALRVRVPKGLRSGEHLRLKRAAADGSDLHLPVLIRGAGGLTVLGDDVYMNWPITPRLIEDGGRIEIETHAGPRSAWLVAGQETLRLRLKDLGLPARGSRPQGHLFVTLAPSADAPSAAEDLLVRFTRVWTPDRLAA</sequence>
<reference evidence="2 3" key="1">
    <citation type="submission" date="2020-08" db="EMBL/GenBank/DDBJ databases">
        <title>Genomic Encyclopedia of Type Strains, Phase IV (KMG-IV): sequencing the most valuable type-strain genomes for metagenomic binning, comparative biology and taxonomic classification.</title>
        <authorList>
            <person name="Goeker M."/>
        </authorList>
    </citation>
    <scope>NUCLEOTIDE SEQUENCE [LARGE SCALE GENOMIC DNA]</scope>
    <source>
        <strain evidence="2 3">DSM 23960</strain>
    </source>
</reference>
<dbReference type="RefSeq" id="WP_183203860.1">
    <property type="nucleotide sequence ID" value="NZ_BAAAER010000001.1"/>
</dbReference>
<organism evidence="2 3">
    <name type="scientific">Brevundimonas lenta</name>
    <dbReference type="NCBI Taxonomy" id="424796"/>
    <lineage>
        <taxon>Bacteria</taxon>
        <taxon>Pseudomonadati</taxon>
        <taxon>Pseudomonadota</taxon>
        <taxon>Alphaproteobacteria</taxon>
        <taxon>Caulobacterales</taxon>
        <taxon>Caulobacteraceae</taxon>
        <taxon>Brevundimonas</taxon>
    </lineage>
</organism>